<evidence type="ECO:0000313" key="1">
    <source>
        <dbReference type="EMBL" id="JAH25021.1"/>
    </source>
</evidence>
<protein>
    <submittedName>
        <fullName evidence="1">Uncharacterized protein</fullName>
    </submittedName>
</protein>
<sequence>MFSQRLQCSIHSDKEPKHIPILKCMITTMYEKHQIQSFSVFVLSMKEVDNNTALVSSGHSFLESVRTKKLTKRTI</sequence>
<accession>A0A0E9R791</accession>
<dbReference type="EMBL" id="GBXM01083556">
    <property type="protein sequence ID" value="JAH25021.1"/>
    <property type="molecule type" value="Transcribed_RNA"/>
</dbReference>
<name>A0A0E9R791_ANGAN</name>
<organism evidence="1">
    <name type="scientific">Anguilla anguilla</name>
    <name type="common">European freshwater eel</name>
    <name type="synonym">Muraena anguilla</name>
    <dbReference type="NCBI Taxonomy" id="7936"/>
    <lineage>
        <taxon>Eukaryota</taxon>
        <taxon>Metazoa</taxon>
        <taxon>Chordata</taxon>
        <taxon>Craniata</taxon>
        <taxon>Vertebrata</taxon>
        <taxon>Euteleostomi</taxon>
        <taxon>Actinopterygii</taxon>
        <taxon>Neopterygii</taxon>
        <taxon>Teleostei</taxon>
        <taxon>Anguilliformes</taxon>
        <taxon>Anguillidae</taxon>
        <taxon>Anguilla</taxon>
    </lineage>
</organism>
<reference evidence="1" key="1">
    <citation type="submission" date="2014-11" db="EMBL/GenBank/DDBJ databases">
        <authorList>
            <person name="Amaro Gonzalez C."/>
        </authorList>
    </citation>
    <scope>NUCLEOTIDE SEQUENCE</scope>
</reference>
<reference evidence="1" key="2">
    <citation type="journal article" date="2015" name="Fish Shellfish Immunol.">
        <title>Early steps in the European eel (Anguilla anguilla)-Vibrio vulnificus interaction in the gills: Role of the RtxA13 toxin.</title>
        <authorList>
            <person name="Callol A."/>
            <person name="Pajuelo D."/>
            <person name="Ebbesson L."/>
            <person name="Teles M."/>
            <person name="MacKenzie S."/>
            <person name="Amaro C."/>
        </authorList>
    </citation>
    <scope>NUCLEOTIDE SEQUENCE</scope>
</reference>
<proteinExistence type="predicted"/>
<dbReference type="AlphaFoldDB" id="A0A0E9R791"/>